<accession>A0ABY3WXX5</accession>
<keyword evidence="9" id="KW-1185">Reference proteome</keyword>
<dbReference type="InterPro" id="IPR001959">
    <property type="entry name" value="Transposase"/>
</dbReference>
<keyword evidence="4" id="KW-0233">DNA recombination</keyword>
<feature type="region of interest" description="Disordered" evidence="5">
    <location>
        <begin position="397"/>
        <end position="448"/>
    </location>
</feature>
<dbReference type="Pfam" id="PF01385">
    <property type="entry name" value="OrfB_IS605"/>
    <property type="match status" value="1"/>
</dbReference>
<feature type="domain" description="Cas12f1-like TNB" evidence="7">
    <location>
        <begin position="304"/>
        <end position="372"/>
    </location>
</feature>
<comment type="similarity">
    <text evidence="1">In the C-terminal section; belongs to the transposase 35 family.</text>
</comment>
<dbReference type="NCBIfam" id="NF040570">
    <property type="entry name" value="guided_TnpB"/>
    <property type="match status" value="1"/>
</dbReference>
<evidence type="ECO:0000313" key="8">
    <source>
        <dbReference type="EMBL" id="UNM15642.1"/>
    </source>
</evidence>
<gene>
    <name evidence="8" type="ORF">J4032_33025</name>
</gene>
<feature type="domain" description="Probable transposase IS891/IS1136/IS1341" evidence="6">
    <location>
        <begin position="160"/>
        <end position="277"/>
    </location>
</feature>
<dbReference type="Proteomes" id="UP000828924">
    <property type="component" value="Chromosome"/>
</dbReference>
<keyword evidence="3" id="KW-0238">DNA-binding</keyword>
<dbReference type="RefSeq" id="WP_242337585.1">
    <property type="nucleotide sequence ID" value="NZ_CP071872.1"/>
</dbReference>
<evidence type="ECO:0000256" key="5">
    <source>
        <dbReference type="SAM" id="MobiDB-lite"/>
    </source>
</evidence>
<evidence type="ECO:0000259" key="6">
    <source>
        <dbReference type="Pfam" id="PF01385"/>
    </source>
</evidence>
<evidence type="ECO:0000256" key="1">
    <source>
        <dbReference type="ARBA" id="ARBA00008761"/>
    </source>
</evidence>
<dbReference type="InterPro" id="IPR010095">
    <property type="entry name" value="Cas12f1-like_TNB"/>
</dbReference>
<name>A0ABY3WXX5_9ACTN</name>
<evidence type="ECO:0000259" key="7">
    <source>
        <dbReference type="Pfam" id="PF07282"/>
    </source>
</evidence>
<dbReference type="Pfam" id="PF07282">
    <property type="entry name" value="Cas12f1-like_TNB"/>
    <property type="match status" value="1"/>
</dbReference>
<keyword evidence="2" id="KW-0815">Transposition</keyword>
<evidence type="ECO:0000256" key="4">
    <source>
        <dbReference type="ARBA" id="ARBA00023172"/>
    </source>
</evidence>
<evidence type="ECO:0000313" key="9">
    <source>
        <dbReference type="Proteomes" id="UP000828924"/>
    </source>
</evidence>
<dbReference type="EMBL" id="CP071872">
    <property type="protein sequence ID" value="UNM15642.1"/>
    <property type="molecule type" value="Genomic_DNA"/>
</dbReference>
<evidence type="ECO:0000256" key="2">
    <source>
        <dbReference type="ARBA" id="ARBA00022578"/>
    </source>
</evidence>
<proteinExistence type="inferred from homology"/>
<protein>
    <submittedName>
        <fullName evidence="8">Transposase</fullName>
    </submittedName>
</protein>
<evidence type="ECO:0000256" key="3">
    <source>
        <dbReference type="ARBA" id="ARBA00023125"/>
    </source>
</evidence>
<sequence length="448" mass="49713">MDAQAHAARALWNMLHELCLMCGRGRLPTMAYLDAEVRWARKHVEWMGVLPAQAAQQVLNDYRRAWLNCWNGTAGMPRFKARYRTALVVDVPQGRDLQVKRVHRRWGMVNIPKVGRVRFRWTKDLPGVTKDGPEGRITGARLVKDALGWHIVFRVEAVVEAATARAWADSHVGVDRGVRVPLVLSDGTVRDHAPWLTATEARRLVEYERRAARQRAVRKSGTRTSRRLEITYAKIRELRAIAKRRALDWQHKTTTALADSFALVSVEDLRVSNMVRSAKGSIGAPGRNVAQKSGLNRAIAGEAWGRTVDLLAYKLADRGGLLVKVSPANTSQRCSECGFLHPNNRESQSVFVCKNPECGWSGNADHNAGRNIDEAGLALAPPQDLWWLDTKVALSRRSKVSNPPARARRESPWGEKVNASGGAKTTPKTPIVIVGSPGTGPAWSTPWP</sequence>
<reference evidence="8 9" key="1">
    <citation type="submission" date="2021-03" db="EMBL/GenBank/DDBJ databases">
        <title>Complete genome of Streptomyces formicae strain 1H-GS9 (DSM 100524).</title>
        <authorList>
            <person name="Atanasov K.E."/>
            <person name="Altabella T."/>
            <person name="Ferrer A."/>
        </authorList>
    </citation>
    <scope>NUCLEOTIDE SEQUENCE [LARGE SCALE GENOMIC DNA]</scope>
    <source>
        <strain evidence="8 9">1H-GS9</strain>
    </source>
</reference>
<organism evidence="8 9">
    <name type="scientific">Streptomyces formicae</name>
    <dbReference type="NCBI Taxonomy" id="1616117"/>
    <lineage>
        <taxon>Bacteria</taxon>
        <taxon>Bacillati</taxon>
        <taxon>Actinomycetota</taxon>
        <taxon>Actinomycetes</taxon>
        <taxon>Kitasatosporales</taxon>
        <taxon>Streptomycetaceae</taxon>
        <taxon>Streptomyces</taxon>
    </lineage>
</organism>